<dbReference type="HOGENOM" id="CLU_083318_0_1_11"/>
<dbReference type="KEGG" id="cmh:VO01_06385"/>
<dbReference type="EMBL" id="CP011043">
    <property type="protein sequence ID" value="AJW78807.1"/>
    <property type="molecule type" value="Genomic_DNA"/>
</dbReference>
<accession>A0A0D5CHR3</accession>
<feature type="domain" description="DUF8185" evidence="2">
    <location>
        <begin position="119"/>
        <end position="230"/>
    </location>
</feature>
<dbReference type="Proteomes" id="UP000032604">
    <property type="component" value="Chromosome"/>
</dbReference>
<dbReference type="AlphaFoldDB" id="A0A0D5CHR3"/>
<reference evidence="3 4" key="1">
    <citation type="journal article" date="2015" name="Genome Announc.">
        <title>Complete Genome Sequence of Clavibacter michiganensis subsp. insidiosus R1-1 Using PacBio Single-Molecule Real-Time Technology.</title>
        <authorList>
            <person name="Lu Y."/>
            <person name="Samac D.A."/>
            <person name="Glazebrook J."/>
            <person name="Ishimaru C.A."/>
        </authorList>
    </citation>
    <scope>NUCLEOTIDE SEQUENCE [LARGE SCALE GENOMIC DNA]</scope>
    <source>
        <strain evidence="3 4">R1-1</strain>
    </source>
</reference>
<dbReference type="PATRIC" id="fig|33014.5.peg.1329"/>
<feature type="domain" description="DUF8010" evidence="1">
    <location>
        <begin position="3"/>
        <end position="101"/>
    </location>
</feature>
<evidence type="ECO:0000313" key="4">
    <source>
        <dbReference type="Proteomes" id="UP000032604"/>
    </source>
</evidence>
<proteinExistence type="predicted"/>
<name>A0A0D5CHR3_9MICO</name>
<dbReference type="Pfam" id="PF26572">
    <property type="entry name" value="DUF8185"/>
    <property type="match status" value="1"/>
</dbReference>
<sequence>MTPSFALRDAFALGDLQTFLGRSARVDDGAVRLIGSGGVLAVYTSVVQPAGLLDRSPTVLGLRTFAAETQGPVDSVVPIRALLDRLARLEGPATGSPGEPVGVLVPPDTANAPWAGISPPRAGWERAADVPASSLRAAARAGIDEVAAAVPSGIGEQIVTRVRGEVWGRAVEGAPEVVAGGAFAAYSLGFLGPDPAPDAAPDDAEAPVAVFRAGPWTRLTTARGHVLVRRL</sequence>
<dbReference type="Pfam" id="PF26035">
    <property type="entry name" value="DUF8010"/>
    <property type="match status" value="1"/>
</dbReference>
<organism evidence="3 4">
    <name type="scientific">Clavibacter michiganensis subsp. insidiosus</name>
    <dbReference type="NCBI Taxonomy" id="33014"/>
    <lineage>
        <taxon>Bacteria</taxon>
        <taxon>Bacillati</taxon>
        <taxon>Actinomycetota</taxon>
        <taxon>Actinomycetes</taxon>
        <taxon>Micrococcales</taxon>
        <taxon>Microbacteriaceae</taxon>
        <taxon>Clavibacter</taxon>
    </lineage>
</organism>
<dbReference type="InterPro" id="IPR058323">
    <property type="entry name" value="DUF8010"/>
</dbReference>
<dbReference type="InterPro" id="IPR058498">
    <property type="entry name" value="DUF8185"/>
</dbReference>
<gene>
    <name evidence="3" type="ORF">VO01_06385</name>
</gene>
<dbReference type="RefSeq" id="WP_045527699.1">
    <property type="nucleotide sequence ID" value="NZ_CP011043.1"/>
</dbReference>
<evidence type="ECO:0000259" key="1">
    <source>
        <dbReference type="Pfam" id="PF26035"/>
    </source>
</evidence>
<protein>
    <submittedName>
        <fullName evidence="3">Uncharacterized protein</fullName>
    </submittedName>
</protein>
<evidence type="ECO:0000259" key="2">
    <source>
        <dbReference type="Pfam" id="PF26572"/>
    </source>
</evidence>
<dbReference type="OrthoDB" id="4801220at2"/>
<evidence type="ECO:0000313" key="3">
    <source>
        <dbReference type="EMBL" id="AJW78807.1"/>
    </source>
</evidence>